<reference evidence="7 8" key="1">
    <citation type="submission" date="2016-01" db="EMBL/GenBank/DDBJ databases">
        <title>Complete genome and mega plasmid sequence of Sphingomonas panacis DCY99 elicits systemic resistance in rice to Xanthomonas oryzae.</title>
        <authorList>
            <person name="Kim Y.J."/>
            <person name="Yang D.C."/>
            <person name="Sing P."/>
        </authorList>
    </citation>
    <scope>NUCLEOTIDE SEQUENCE [LARGE SCALE GENOMIC DNA]</scope>
    <source>
        <strain evidence="7 8">DCY99</strain>
    </source>
</reference>
<organism evidence="7 8">
    <name type="scientific">Sphingomonas panacis</name>
    <dbReference type="NCBI Taxonomy" id="1560345"/>
    <lineage>
        <taxon>Bacteria</taxon>
        <taxon>Pseudomonadati</taxon>
        <taxon>Pseudomonadota</taxon>
        <taxon>Alphaproteobacteria</taxon>
        <taxon>Sphingomonadales</taxon>
        <taxon>Sphingomonadaceae</taxon>
        <taxon>Sphingomonas</taxon>
    </lineage>
</organism>
<feature type="signal peptide" evidence="5">
    <location>
        <begin position="1"/>
        <end position="20"/>
    </location>
</feature>
<dbReference type="Pfam" id="PF13505">
    <property type="entry name" value="OMP_b-brl"/>
    <property type="match status" value="1"/>
</dbReference>
<keyword evidence="2 5" id="KW-0732">Signal</keyword>
<evidence type="ECO:0000256" key="3">
    <source>
        <dbReference type="ARBA" id="ARBA00023136"/>
    </source>
</evidence>
<dbReference type="InterPro" id="IPR027385">
    <property type="entry name" value="Beta-barrel_OMP"/>
</dbReference>
<evidence type="ECO:0000256" key="2">
    <source>
        <dbReference type="ARBA" id="ARBA00022729"/>
    </source>
</evidence>
<keyword evidence="3" id="KW-0472">Membrane</keyword>
<comment type="subcellular location">
    <subcellularLocation>
        <location evidence="1">Membrane</location>
    </subcellularLocation>
</comment>
<accession>A0A1B3ZC55</accession>
<proteinExistence type="inferred from homology"/>
<evidence type="ECO:0000256" key="4">
    <source>
        <dbReference type="ARBA" id="ARBA00038306"/>
    </source>
</evidence>
<dbReference type="EMBL" id="CP014168">
    <property type="protein sequence ID" value="AOH85006.1"/>
    <property type="molecule type" value="Genomic_DNA"/>
</dbReference>
<comment type="similarity">
    <text evidence="4">Belongs to the Omp25/RopB family.</text>
</comment>
<dbReference type="RefSeq" id="WP_069205555.1">
    <property type="nucleotide sequence ID" value="NZ_CP014168.1"/>
</dbReference>
<dbReference type="Gene3D" id="2.40.160.20">
    <property type="match status" value="1"/>
</dbReference>
<dbReference type="KEGG" id="span:AWL63_14630"/>
<evidence type="ECO:0000259" key="6">
    <source>
        <dbReference type="Pfam" id="PF13505"/>
    </source>
</evidence>
<dbReference type="InterPro" id="IPR051692">
    <property type="entry name" value="OMP-like"/>
</dbReference>
<dbReference type="PANTHER" id="PTHR34001">
    <property type="entry name" value="BLL7405 PROTEIN"/>
    <property type="match status" value="1"/>
</dbReference>
<name>A0A1B3ZC55_9SPHN</name>
<dbReference type="Proteomes" id="UP000094256">
    <property type="component" value="Chromosome"/>
</dbReference>
<feature type="chain" id="PRO_5008556316" description="Outer membrane protein beta-barrel domain-containing protein" evidence="5">
    <location>
        <begin position="21"/>
        <end position="205"/>
    </location>
</feature>
<dbReference type="STRING" id="1560345.AWL63_14630"/>
<protein>
    <recommendedName>
        <fullName evidence="6">Outer membrane protein beta-barrel domain-containing protein</fullName>
    </recommendedName>
</protein>
<keyword evidence="8" id="KW-1185">Reference proteome</keyword>
<gene>
    <name evidence="7" type="ORF">AWL63_14630</name>
</gene>
<dbReference type="AlphaFoldDB" id="A0A1B3ZC55"/>
<dbReference type="GO" id="GO:0016020">
    <property type="term" value="C:membrane"/>
    <property type="evidence" value="ECO:0007669"/>
    <property type="project" value="UniProtKB-SubCell"/>
</dbReference>
<dbReference type="InterPro" id="IPR011250">
    <property type="entry name" value="OMP/PagP_B-barrel"/>
</dbReference>
<evidence type="ECO:0000256" key="5">
    <source>
        <dbReference type="SAM" id="SignalP"/>
    </source>
</evidence>
<feature type="domain" description="Outer membrane protein beta-barrel" evidence="6">
    <location>
        <begin position="13"/>
        <end position="205"/>
    </location>
</feature>
<sequence length="205" mass="21899">MKLFSLVAGLLVLAPAIACAQARDVHDAPTFGGIKVGADIDYRWMEAEYSLPRIASDIDRKKGGIGYRAHVGYDAQIGTMMVIGAEGGIGRGGKTLSVASVTGDYSIKPSWSWDISGRVGVLAAPTVLLYGRVGYSWLRVREKTDFRAITSKDLNTSATEKGFLYGGGIETAVSPGLFVRAEYNRINYHDGLKTSRASLGVSAGF</sequence>
<evidence type="ECO:0000313" key="7">
    <source>
        <dbReference type="EMBL" id="AOH85006.1"/>
    </source>
</evidence>
<dbReference type="SUPFAM" id="SSF56925">
    <property type="entry name" value="OMPA-like"/>
    <property type="match status" value="1"/>
</dbReference>
<dbReference type="PANTHER" id="PTHR34001:SF3">
    <property type="entry name" value="BLL7405 PROTEIN"/>
    <property type="match status" value="1"/>
</dbReference>
<evidence type="ECO:0000313" key="8">
    <source>
        <dbReference type="Proteomes" id="UP000094256"/>
    </source>
</evidence>
<evidence type="ECO:0000256" key="1">
    <source>
        <dbReference type="ARBA" id="ARBA00004370"/>
    </source>
</evidence>